<dbReference type="SUPFAM" id="SSF53150">
    <property type="entry name" value="DNA repair protein MutS, domain II"/>
    <property type="match status" value="1"/>
</dbReference>
<keyword evidence="6" id="KW-0175">Coiled coil</keyword>
<dbReference type="SUPFAM" id="SSF48334">
    <property type="entry name" value="DNA repair protein MutS, domain III"/>
    <property type="match status" value="1"/>
</dbReference>
<protein>
    <submittedName>
        <fullName evidence="9">Uncharacterized protein</fullName>
    </submittedName>
</protein>
<keyword evidence="5" id="KW-0469">Meiosis</keyword>
<dbReference type="InterPro" id="IPR007860">
    <property type="entry name" value="DNA_mmatch_repair_MutS_con_dom"/>
</dbReference>
<dbReference type="PIRSF" id="PIRSF037677">
    <property type="entry name" value="DNA_mis_repair_Msh6"/>
    <property type="match status" value="1"/>
</dbReference>
<evidence type="ECO:0000256" key="3">
    <source>
        <dbReference type="ARBA" id="ARBA00022840"/>
    </source>
</evidence>
<dbReference type="Gene3D" id="3.30.420.110">
    <property type="entry name" value="MutS, connector domain"/>
    <property type="match status" value="1"/>
</dbReference>
<dbReference type="GO" id="GO:0005524">
    <property type="term" value="F:ATP binding"/>
    <property type="evidence" value="ECO:0007669"/>
    <property type="project" value="UniProtKB-KW"/>
</dbReference>
<evidence type="ECO:0000313" key="9">
    <source>
        <dbReference type="EMBL" id="CAI2374828.1"/>
    </source>
</evidence>
<dbReference type="SUPFAM" id="SSF52540">
    <property type="entry name" value="P-loop containing nucleoside triphosphate hydrolases"/>
    <property type="match status" value="1"/>
</dbReference>
<accession>A0AAD2CZU0</accession>
<gene>
    <name evidence="9" type="ORF">ECRASSUSDP1_LOCUS16186</name>
</gene>
<dbReference type="Proteomes" id="UP001295684">
    <property type="component" value="Unassembled WGS sequence"/>
</dbReference>
<keyword evidence="3" id="KW-0067">ATP-binding</keyword>
<keyword evidence="4" id="KW-0238">DNA-binding</keyword>
<dbReference type="InterPro" id="IPR045076">
    <property type="entry name" value="MutS"/>
</dbReference>
<reference evidence="9" key="1">
    <citation type="submission" date="2023-07" db="EMBL/GenBank/DDBJ databases">
        <authorList>
            <consortium name="AG Swart"/>
            <person name="Singh M."/>
            <person name="Singh A."/>
            <person name="Seah K."/>
            <person name="Emmerich C."/>
        </authorList>
    </citation>
    <scope>NUCLEOTIDE SEQUENCE</scope>
    <source>
        <strain evidence="9">DP1</strain>
    </source>
</reference>
<name>A0AAD2CZU0_EUPCR</name>
<dbReference type="GO" id="GO:0030983">
    <property type="term" value="F:mismatched DNA binding"/>
    <property type="evidence" value="ECO:0007669"/>
    <property type="project" value="InterPro"/>
</dbReference>
<evidence type="ECO:0000259" key="8">
    <source>
        <dbReference type="SMART" id="SM00534"/>
    </source>
</evidence>
<dbReference type="Pfam" id="PF05188">
    <property type="entry name" value="MutS_II"/>
    <property type="match status" value="1"/>
</dbReference>
<dbReference type="InterPro" id="IPR007861">
    <property type="entry name" value="DNA_mismatch_repair_MutS_clamp"/>
</dbReference>
<evidence type="ECO:0000259" key="7">
    <source>
        <dbReference type="SMART" id="SM00533"/>
    </source>
</evidence>
<dbReference type="InterPro" id="IPR017261">
    <property type="entry name" value="DNA_mismatch_repair_MutS/MSH"/>
</dbReference>
<dbReference type="AlphaFoldDB" id="A0AAD2CZU0"/>
<dbReference type="Pfam" id="PF05192">
    <property type="entry name" value="MutS_III"/>
    <property type="match status" value="1"/>
</dbReference>
<evidence type="ECO:0000256" key="5">
    <source>
        <dbReference type="ARBA" id="ARBA00023254"/>
    </source>
</evidence>
<sequence>MNKFGQNGFFNSINRRRFRPSASDLMDDSHKGGLGVLQLLKEETKDEPEEQESSIISTGTFSNQKSNFRSILKPIDLDEDKKSLLSKVRLEDLKDDSDYGCIIALTENRAREIGFACISLRDFSIELTQISDSQTYIHTLTVLHNYNPTEIIIPHTLQESGLCLKIKDEIESYENVLKFIQRKLFNEENGIRIFEDSTADRPFIDFDKKYIAMASLSGLFNYCESQSIVLDSKCLNVKLISENERMNLDFMTYQNLELTYNLKYLNNKYTLASLFHCETEAGSKITINNILNPLKSVKSIQKRQEVVSELKTKAIYRSEVKSILSQFKKFDIYIGRIFSCKHSFHRNKPNDSDTAVLMSEYDIRTMLSNIIKFYSFLSQIQKFTEIIKKGESEMLQEMGVSIDDRKIDTIILVIQKYLVVKTNSLSKFNQKGKKFDKSNEPQILPKNNIQQIGCIKKGVNDFIDLCKESYSDTMNKIQRLTIRLQRTLLKNIKLGYNKTLGYHFTCKKEDYEDKISQKKAKEHSIVVLGRLKHAIRFRTKELLKYNLKLKEYENEILYLTQEIVIEILVVIKQNISSLFNVANTVATVDMLLAFALFSIEQGMTTQPVILDEHQEDQPLLYIEKGRNAFFHEENISVANDVSLTKYESTMILTGINGSGKTFYLKMMAVNTILAQIGCNVPAVSMILRPFDNLYLRMSARDSMLKSESSSDSERKQMKYIVDYAVSNSLILLDEVGNLQNYDITLTTTDLFKLLSRPSTLICISTHFPNIPSLSLYYPTIVNKHLESLFNEETGKIKCTHRVKDGVNQSCFNYGIAMCLFRKILFSVDIIEIAFLTLKKLDDVFHMSINKNKPEEMSKTFCESTEKANHLLKSLYGLKLESISRLTKAKRLNDEEGYRKIEAEEVAQFDQKVKELCEQNNFVQ</sequence>
<feature type="coiled-coil region" evidence="6">
    <location>
        <begin position="535"/>
        <end position="562"/>
    </location>
</feature>
<evidence type="ECO:0000313" key="10">
    <source>
        <dbReference type="Proteomes" id="UP001295684"/>
    </source>
</evidence>
<dbReference type="GO" id="GO:0006298">
    <property type="term" value="P:mismatch repair"/>
    <property type="evidence" value="ECO:0007669"/>
    <property type="project" value="InterPro"/>
</dbReference>
<evidence type="ECO:0000256" key="4">
    <source>
        <dbReference type="ARBA" id="ARBA00023125"/>
    </source>
</evidence>
<dbReference type="EMBL" id="CAMPGE010016255">
    <property type="protein sequence ID" value="CAI2374828.1"/>
    <property type="molecule type" value="Genomic_DNA"/>
</dbReference>
<dbReference type="GO" id="GO:0005634">
    <property type="term" value="C:nucleus"/>
    <property type="evidence" value="ECO:0007669"/>
    <property type="project" value="TreeGrafter"/>
</dbReference>
<dbReference type="Gene3D" id="1.10.1420.10">
    <property type="match status" value="2"/>
</dbReference>
<proteinExistence type="inferred from homology"/>
<dbReference type="PANTHER" id="PTHR11361:SF21">
    <property type="entry name" value="MUTS PROTEIN HOMOLOG 4"/>
    <property type="match status" value="1"/>
</dbReference>
<dbReference type="InterPro" id="IPR000432">
    <property type="entry name" value="DNA_mismatch_repair_MutS_C"/>
</dbReference>
<evidence type="ECO:0000256" key="1">
    <source>
        <dbReference type="ARBA" id="ARBA00006271"/>
    </source>
</evidence>
<comment type="similarity">
    <text evidence="1">Belongs to the DNA mismatch repair MutS family.</text>
</comment>
<dbReference type="Gene3D" id="3.40.50.300">
    <property type="entry name" value="P-loop containing nucleotide triphosphate hydrolases"/>
    <property type="match status" value="1"/>
</dbReference>
<organism evidence="9 10">
    <name type="scientific">Euplotes crassus</name>
    <dbReference type="NCBI Taxonomy" id="5936"/>
    <lineage>
        <taxon>Eukaryota</taxon>
        <taxon>Sar</taxon>
        <taxon>Alveolata</taxon>
        <taxon>Ciliophora</taxon>
        <taxon>Intramacronucleata</taxon>
        <taxon>Spirotrichea</taxon>
        <taxon>Hypotrichia</taxon>
        <taxon>Euplotida</taxon>
        <taxon>Euplotidae</taxon>
        <taxon>Moneuplotes</taxon>
    </lineage>
</organism>
<dbReference type="InterPro" id="IPR007696">
    <property type="entry name" value="DNA_mismatch_repair_MutS_core"/>
</dbReference>
<dbReference type="Pfam" id="PF05190">
    <property type="entry name" value="MutS_IV"/>
    <property type="match status" value="1"/>
</dbReference>
<feature type="domain" description="DNA mismatch repair proteins mutS family" evidence="8">
    <location>
        <begin position="647"/>
        <end position="838"/>
    </location>
</feature>
<evidence type="ECO:0000256" key="2">
    <source>
        <dbReference type="ARBA" id="ARBA00022741"/>
    </source>
</evidence>
<dbReference type="InterPro" id="IPR027417">
    <property type="entry name" value="P-loop_NTPase"/>
</dbReference>
<dbReference type="GO" id="GO:0140664">
    <property type="term" value="F:ATP-dependent DNA damage sensor activity"/>
    <property type="evidence" value="ECO:0007669"/>
    <property type="project" value="InterPro"/>
</dbReference>
<feature type="domain" description="DNA mismatch repair protein MutS core" evidence="7">
    <location>
        <begin position="266"/>
        <end position="633"/>
    </location>
</feature>
<comment type="caution">
    <text evidence="9">The sequence shown here is derived from an EMBL/GenBank/DDBJ whole genome shotgun (WGS) entry which is preliminary data.</text>
</comment>
<keyword evidence="2" id="KW-0547">Nucleotide-binding</keyword>
<dbReference type="PANTHER" id="PTHR11361">
    <property type="entry name" value="DNA MISMATCH REPAIR PROTEIN MUTS FAMILY MEMBER"/>
    <property type="match status" value="1"/>
</dbReference>
<dbReference type="Pfam" id="PF00488">
    <property type="entry name" value="MutS_V"/>
    <property type="match status" value="1"/>
</dbReference>
<dbReference type="InterPro" id="IPR036678">
    <property type="entry name" value="MutS_con_dom_sf"/>
</dbReference>
<keyword evidence="10" id="KW-1185">Reference proteome</keyword>
<dbReference type="InterPro" id="IPR036187">
    <property type="entry name" value="DNA_mismatch_repair_MutS_sf"/>
</dbReference>
<dbReference type="GO" id="GO:0007131">
    <property type="term" value="P:reciprocal meiotic recombination"/>
    <property type="evidence" value="ECO:0007669"/>
    <property type="project" value="TreeGrafter"/>
</dbReference>
<dbReference type="SMART" id="SM00533">
    <property type="entry name" value="MUTSd"/>
    <property type="match status" value="1"/>
</dbReference>
<dbReference type="SMART" id="SM00534">
    <property type="entry name" value="MUTSac"/>
    <property type="match status" value="1"/>
</dbReference>
<evidence type="ECO:0000256" key="6">
    <source>
        <dbReference type="SAM" id="Coils"/>
    </source>
</evidence>